<reference evidence="2 3" key="1">
    <citation type="submission" date="2019-07" db="EMBL/GenBank/DDBJ databases">
        <title>Whole genome shotgun sequence of Aneurinibacillus danicus NBRC 102444.</title>
        <authorList>
            <person name="Hosoyama A."/>
            <person name="Uohara A."/>
            <person name="Ohji S."/>
            <person name="Ichikawa N."/>
        </authorList>
    </citation>
    <scope>NUCLEOTIDE SEQUENCE [LARGE SCALE GENOMIC DNA]</scope>
    <source>
        <strain evidence="2 3">NBRC 102444</strain>
    </source>
</reference>
<dbReference type="EMBL" id="BJXX01000168">
    <property type="protein sequence ID" value="GEN36124.1"/>
    <property type="molecule type" value="Genomic_DNA"/>
</dbReference>
<evidence type="ECO:0000313" key="3">
    <source>
        <dbReference type="Proteomes" id="UP000321157"/>
    </source>
</evidence>
<gene>
    <name evidence="2" type="ORF">ADA01nite_35840</name>
</gene>
<dbReference type="Proteomes" id="UP000321157">
    <property type="component" value="Unassembled WGS sequence"/>
</dbReference>
<feature type="region of interest" description="Disordered" evidence="1">
    <location>
        <begin position="64"/>
        <end position="91"/>
    </location>
</feature>
<name>A0A511VBB0_9BACL</name>
<proteinExistence type="predicted"/>
<sequence length="91" mass="10373">MRLEEFIADMRIDEFMGEMTPDDLPEPYNQMAKLIGIENTVKIINNFGGFKIYFPREKLSLKGFGTSESSKNTTDTMRESWLGNTASQKIG</sequence>
<keyword evidence="3" id="KW-1185">Reference proteome</keyword>
<evidence type="ECO:0000256" key="1">
    <source>
        <dbReference type="SAM" id="MobiDB-lite"/>
    </source>
</evidence>
<evidence type="ECO:0000313" key="2">
    <source>
        <dbReference type="EMBL" id="GEN36124.1"/>
    </source>
</evidence>
<organism evidence="2 3">
    <name type="scientific">Aneurinibacillus danicus</name>
    <dbReference type="NCBI Taxonomy" id="267746"/>
    <lineage>
        <taxon>Bacteria</taxon>
        <taxon>Bacillati</taxon>
        <taxon>Bacillota</taxon>
        <taxon>Bacilli</taxon>
        <taxon>Bacillales</taxon>
        <taxon>Paenibacillaceae</taxon>
        <taxon>Aneurinibacillus group</taxon>
        <taxon>Aneurinibacillus</taxon>
    </lineage>
</organism>
<accession>A0A511VBB0</accession>
<comment type="caution">
    <text evidence="2">The sequence shown here is derived from an EMBL/GenBank/DDBJ whole genome shotgun (WGS) entry which is preliminary data.</text>
</comment>
<protein>
    <submittedName>
        <fullName evidence="2">Uncharacterized protein</fullName>
    </submittedName>
</protein>
<dbReference type="AlphaFoldDB" id="A0A511VBB0"/>
<feature type="compositionally biased region" description="Polar residues" evidence="1">
    <location>
        <begin position="82"/>
        <end position="91"/>
    </location>
</feature>
<feature type="compositionally biased region" description="Polar residues" evidence="1">
    <location>
        <begin position="66"/>
        <end position="75"/>
    </location>
</feature>